<name>A0A8X8WD10_SALSN</name>
<keyword evidence="3" id="KW-0408">Iron</keyword>
<proteinExistence type="predicted"/>
<dbReference type="GO" id="GO:0019104">
    <property type="term" value="F:DNA N-glycosylase activity"/>
    <property type="evidence" value="ECO:0007669"/>
    <property type="project" value="InterPro"/>
</dbReference>
<dbReference type="EMBL" id="PNBA02000018">
    <property type="protein sequence ID" value="KAG6392850.1"/>
    <property type="molecule type" value="Genomic_DNA"/>
</dbReference>
<reference evidence="7" key="2">
    <citation type="submission" date="2020-08" db="EMBL/GenBank/DDBJ databases">
        <title>Plant Genome Project.</title>
        <authorList>
            <person name="Zhang R.-G."/>
        </authorList>
    </citation>
    <scope>NUCLEOTIDE SEQUENCE</scope>
    <source>
        <strain evidence="7">Huo1</strain>
        <tissue evidence="7">Leaf</tissue>
    </source>
</reference>
<evidence type="ECO:0000256" key="4">
    <source>
        <dbReference type="ARBA" id="ARBA00023014"/>
    </source>
</evidence>
<keyword evidence="5" id="KW-0175">Coiled coil</keyword>
<evidence type="ECO:0000256" key="1">
    <source>
        <dbReference type="ARBA" id="ARBA00001966"/>
    </source>
</evidence>
<dbReference type="Proteomes" id="UP000298416">
    <property type="component" value="Unassembled WGS sequence"/>
</dbReference>
<protein>
    <recommendedName>
        <fullName evidence="6">Demeter RRM-fold domain-containing protein</fullName>
    </recommendedName>
</protein>
<dbReference type="GO" id="GO:0035514">
    <property type="term" value="F:DNA demethylase activity"/>
    <property type="evidence" value="ECO:0007669"/>
    <property type="project" value="InterPro"/>
</dbReference>
<reference evidence="7" key="1">
    <citation type="submission" date="2018-01" db="EMBL/GenBank/DDBJ databases">
        <authorList>
            <person name="Mao J.F."/>
        </authorList>
    </citation>
    <scope>NUCLEOTIDE SEQUENCE</scope>
    <source>
        <strain evidence="7">Huo1</strain>
        <tissue evidence="7">Leaf</tissue>
    </source>
</reference>
<feature type="domain" description="Demeter RRM-fold" evidence="6">
    <location>
        <begin position="151"/>
        <end position="221"/>
    </location>
</feature>
<feature type="coiled-coil region" evidence="5">
    <location>
        <begin position="82"/>
        <end position="109"/>
    </location>
</feature>
<dbReference type="GO" id="GO:0141166">
    <property type="term" value="P:chromosomal 5-methylcytosine DNA demethylation pathway"/>
    <property type="evidence" value="ECO:0007669"/>
    <property type="project" value="InterPro"/>
</dbReference>
<organism evidence="7">
    <name type="scientific">Salvia splendens</name>
    <name type="common">Scarlet sage</name>
    <dbReference type="NCBI Taxonomy" id="180675"/>
    <lineage>
        <taxon>Eukaryota</taxon>
        <taxon>Viridiplantae</taxon>
        <taxon>Streptophyta</taxon>
        <taxon>Embryophyta</taxon>
        <taxon>Tracheophyta</taxon>
        <taxon>Spermatophyta</taxon>
        <taxon>Magnoliopsida</taxon>
        <taxon>eudicotyledons</taxon>
        <taxon>Gunneridae</taxon>
        <taxon>Pentapetalae</taxon>
        <taxon>asterids</taxon>
        <taxon>lamiids</taxon>
        <taxon>Lamiales</taxon>
        <taxon>Lamiaceae</taxon>
        <taxon>Nepetoideae</taxon>
        <taxon>Mentheae</taxon>
        <taxon>Salviinae</taxon>
        <taxon>Salvia</taxon>
        <taxon>Salvia subgen. Calosphace</taxon>
        <taxon>core Calosphace</taxon>
    </lineage>
</organism>
<evidence type="ECO:0000313" key="7">
    <source>
        <dbReference type="EMBL" id="KAG6392850.1"/>
    </source>
</evidence>
<evidence type="ECO:0000256" key="5">
    <source>
        <dbReference type="SAM" id="Coils"/>
    </source>
</evidence>
<gene>
    <name evidence="7" type="ORF">SASPL_147078</name>
</gene>
<comment type="caution">
    <text evidence="7">The sequence shown here is derived from an EMBL/GenBank/DDBJ whole genome shotgun (WGS) entry which is preliminary data.</text>
</comment>
<evidence type="ECO:0000313" key="8">
    <source>
        <dbReference type="Proteomes" id="UP000298416"/>
    </source>
</evidence>
<evidence type="ECO:0000259" key="6">
    <source>
        <dbReference type="Pfam" id="PF15628"/>
    </source>
</evidence>
<accession>A0A8X8WD10</accession>
<dbReference type="AlphaFoldDB" id="A0A8X8WD10"/>
<dbReference type="InterPro" id="IPR044811">
    <property type="entry name" value="DME/ROS1"/>
</dbReference>
<dbReference type="InterPro" id="IPR028925">
    <property type="entry name" value="RRM_DME"/>
</dbReference>
<dbReference type="GO" id="GO:0051536">
    <property type="term" value="F:iron-sulfur cluster binding"/>
    <property type="evidence" value="ECO:0007669"/>
    <property type="project" value="UniProtKB-KW"/>
</dbReference>
<evidence type="ECO:0000256" key="3">
    <source>
        <dbReference type="ARBA" id="ARBA00023004"/>
    </source>
</evidence>
<keyword evidence="8" id="KW-1185">Reference proteome</keyword>
<comment type="cofactor">
    <cofactor evidence="1">
        <name>[4Fe-4S] cluster</name>
        <dbReference type="ChEBI" id="CHEBI:49883"/>
    </cofactor>
</comment>
<dbReference type="PANTHER" id="PTHR46213:SF13">
    <property type="entry name" value="DEMETER-LIKE PROTEIN 2-RELATED"/>
    <property type="match status" value="1"/>
</dbReference>
<dbReference type="GO" id="GO:0046872">
    <property type="term" value="F:metal ion binding"/>
    <property type="evidence" value="ECO:0007669"/>
    <property type="project" value="UniProtKB-KW"/>
</dbReference>
<sequence length="221" mass="23889">MDSPSKTIDSLNRVRRVMKLLQIIEVAAVFAAISCVGGAGDDLHDDYVRHSEIARALPPPAEISDKQIVAADETTGNSQSQCDDVAEVIEKAARQMRKLQKNQSELTKRRKVKLESIQLGFGDACPCLLAVWTRENLEKDGCIPEEDAVYGTLLIPARAATGGAFPLNGTFFQSNELFLRAQVFADAESSAVPIKVPRASLTDLSSTTLYCGTNTSSICKG</sequence>
<evidence type="ECO:0000256" key="2">
    <source>
        <dbReference type="ARBA" id="ARBA00022723"/>
    </source>
</evidence>
<dbReference type="Pfam" id="PF15628">
    <property type="entry name" value="RRM_DME"/>
    <property type="match status" value="1"/>
</dbReference>
<dbReference type="PANTHER" id="PTHR46213">
    <property type="entry name" value="TRANSCRIPTIONAL ACTIVATOR DEMETER"/>
    <property type="match status" value="1"/>
</dbReference>
<keyword evidence="4" id="KW-0411">Iron-sulfur</keyword>
<keyword evidence="2" id="KW-0479">Metal-binding</keyword>